<evidence type="ECO:0000313" key="5">
    <source>
        <dbReference type="Proteomes" id="UP000095094"/>
    </source>
</evidence>
<keyword evidence="2" id="KW-0472">Membrane</keyword>
<evidence type="ECO:0000259" key="3">
    <source>
        <dbReference type="Pfam" id="PF06458"/>
    </source>
</evidence>
<reference evidence="5" key="1">
    <citation type="submission" date="2016-09" db="EMBL/GenBank/DDBJ databases">
        <authorList>
            <person name="Gulvik C.A."/>
        </authorList>
    </citation>
    <scope>NUCLEOTIDE SEQUENCE [LARGE SCALE GENOMIC DNA]</scope>
    <source>
        <strain evidence="5">LMG 8895</strain>
    </source>
</reference>
<keyword evidence="5" id="KW-1185">Reference proteome</keyword>
<dbReference type="Pfam" id="PF06458">
    <property type="entry name" value="MucBP"/>
    <property type="match status" value="1"/>
</dbReference>
<keyword evidence="2" id="KW-1133">Transmembrane helix</keyword>
<dbReference type="InterPro" id="IPR009459">
    <property type="entry name" value="MucBP_dom"/>
</dbReference>
<dbReference type="Proteomes" id="UP000095094">
    <property type="component" value="Unassembled WGS sequence"/>
</dbReference>
<organism evidence="4 5">
    <name type="scientific">Enterococcus termitis</name>
    <dbReference type="NCBI Taxonomy" id="332950"/>
    <lineage>
        <taxon>Bacteria</taxon>
        <taxon>Bacillati</taxon>
        <taxon>Bacillota</taxon>
        <taxon>Bacilli</taxon>
        <taxon>Lactobacillales</taxon>
        <taxon>Enterococcaceae</taxon>
        <taxon>Enterococcus</taxon>
    </lineage>
</organism>
<proteinExistence type="predicted"/>
<dbReference type="AlphaFoldDB" id="A0A1E5GB83"/>
<feature type="domain" description="MucBP" evidence="3">
    <location>
        <begin position="521"/>
        <end position="590"/>
    </location>
</feature>
<sequence>MKKRKQKLNQKSKLQWLFMLLIVFVVGGYFFSQNKLRAFTIVTNGDFRLKAENLWNGEEKKSYASLEWGEVSGLKQSGYQLFQSEDGTTWNVRSMNYGKTINVLNVYPDRQDAQTLKEWMDSLNLEDSKGNQLIQVSYVSQTDLALNPNKYMKNAKGDYIYDVMMFGSWDYNNHKDISVSVKNATQEYINSGRGVLFGHDTITPNDRGHTNFNSFASQLGFKLQASSFQLGSRTVKINNNGYLMKYPFELQNDLTLTVPLTHTWGQGILPNSNTIKWLEFLPPYNWNKPGDGSADATFYLATNNNLGMIQTGHSNGQSTIDERKIIANTLYNLAQVSLETKAQDYTVKDDRPPKLATAIQKPNTGIENLAIEIDSVDIGKEYQWYVEADTRDNGLKKSDIVKEMITSNIAGYFYKIDSSSTSNLNSTVESYKDDFGRIAAERYDIYVAPQGTTDKSAPNYDPSKDANLLTYNTKGSITGINGLVDFDKYLHVVTVDRANNVSGVKTIQIKELMTEFRISEKYLDTEGKEIQQESYQNIKKGSRYTQSFKQIHGYAVDSYTIDNGTSVPSDSQTTVAIDKIAKHMTVTYYYNKLIQLNIRQIVLADHQEVVVPKSGYLQIDNGRADKKSNLFNLTVISGKEQEKVPYTERIIAKQANHHQLVLTALIPEYYSYSGYVATTDNRLHNSELRINNTPSLDITEAASYWVTIYIEPSVDKTRSPLPYSWDYQQNKLGEILRTN</sequence>
<dbReference type="OrthoDB" id="2171190at2"/>
<evidence type="ECO:0000256" key="1">
    <source>
        <dbReference type="ARBA" id="ARBA00022737"/>
    </source>
</evidence>
<evidence type="ECO:0000256" key="2">
    <source>
        <dbReference type="SAM" id="Phobius"/>
    </source>
</evidence>
<accession>A0A1E5GB83</accession>
<dbReference type="PATRIC" id="fig|332950.4.peg.3499"/>
<keyword evidence="1" id="KW-0677">Repeat</keyword>
<dbReference type="RefSeq" id="WP_069664712.1">
    <property type="nucleotide sequence ID" value="NZ_JBHUJJ010000001.1"/>
</dbReference>
<name>A0A1E5GB83_9ENTE</name>
<evidence type="ECO:0000313" key="4">
    <source>
        <dbReference type="EMBL" id="OEG09958.1"/>
    </source>
</evidence>
<dbReference type="EMBL" id="MIJY01000044">
    <property type="protein sequence ID" value="OEG09958.1"/>
    <property type="molecule type" value="Genomic_DNA"/>
</dbReference>
<feature type="transmembrane region" description="Helical" evidence="2">
    <location>
        <begin position="12"/>
        <end position="31"/>
    </location>
</feature>
<comment type="caution">
    <text evidence="4">The sequence shown here is derived from an EMBL/GenBank/DDBJ whole genome shotgun (WGS) entry which is preliminary data.</text>
</comment>
<gene>
    <name evidence="4" type="ORF">BCR25_10700</name>
</gene>
<keyword evidence="2" id="KW-0812">Transmembrane</keyword>
<protein>
    <recommendedName>
        <fullName evidence="3">MucBP domain-containing protein</fullName>
    </recommendedName>
</protein>